<dbReference type="Proteomes" id="UP000652219">
    <property type="component" value="Unassembled WGS sequence"/>
</dbReference>
<name>A0A8H6MMG5_9PEZI</name>
<keyword evidence="3" id="KW-1185">Reference proteome</keyword>
<protein>
    <submittedName>
        <fullName evidence="2">Glucan 1,3-beta-glucosidase</fullName>
    </submittedName>
</protein>
<organism evidence="2 3">
    <name type="scientific">Colletotrichum sojae</name>
    <dbReference type="NCBI Taxonomy" id="2175907"/>
    <lineage>
        <taxon>Eukaryota</taxon>
        <taxon>Fungi</taxon>
        <taxon>Dikarya</taxon>
        <taxon>Ascomycota</taxon>
        <taxon>Pezizomycotina</taxon>
        <taxon>Sordariomycetes</taxon>
        <taxon>Hypocreomycetidae</taxon>
        <taxon>Glomerellales</taxon>
        <taxon>Glomerellaceae</taxon>
        <taxon>Colletotrichum</taxon>
        <taxon>Colletotrichum orchidearum species complex</taxon>
    </lineage>
</organism>
<dbReference type="InterPro" id="IPR011050">
    <property type="entry name" value="Pectin_lyase_fold/virulence"/>
</dbReference>
<dbReference type="SUPFAM" id="SSF51126">
    <property type="entry name" value="Pectin lyase-like"/>
    <property type="match status" value="1"/>
</dbReference>
<evidence type="ECO:0000313" key="3">
    <source>
        <dbReference type="Proteomes" id="UP000652219"/>
    </source>
</evidence>
<reference evidence="2 3" key="1">
    <citation type="journal article" date="2020" name="Phytopathology">
        <title>Genome Sequence Resources of Colletotrichum truncatum, C. plurivorum, C. musicola, and C. sojae: Four Species Pathogenic to Soybean (Glycine max).</title>
        <authorList>
            <person name="Rogerio F."/>
            <person name="Boufleur T.R."/>
            <person name="Ciampi-Guillardi M."/>
            <person name="Sukno S.A."/>
            <person name="Thon M.R."/>
            <person name="Massola Junior N.S."/>
            <person name="Baroncelli R."/>
        </authorList>
    </citation>
    <scope>NUCLEOTIDE SEQUENCE [LARGE SCALE GENOMIC DNA]</scope>
    <source>
        <strain evidence="2 3">LFN0009</strain>
    </source>
</reference>
<dbReference type="InterPro" id="IPR024535">
    <property type="entry name" value="RHGA/B-epi-like_pectate_lyase"/>
</dbReference>
<evidence type="ECO:0000313" key="2">
    <source>
        <dbReference type="EMBL" id="KAF6802039.1"/>
    </source>
</evidence>
<dbReference type="EMBL" id="WIGN01000288">
    <property type="protein sequence ID" value="KAF6802039.1"/>
    <property type="molecule type" value="Genomic_DNA"/>
</dbReference>
<sequence>MNRADYDHDQENASIGIHGQVFQAASLQHIRFEMPPGEADGATTAVGIFMENGSGSFLSDLTCYDGNIGFWAGSHQHAALNLQFTSCLTSILMIWNWGFARENIYVYSCWMAIYCTSIGGIDSQFNGVPCRIP</sequence>
<comment type="caution">
    <text evidence="2">The sequence shown here is derived from an EMBL/GenBank/DDBJ whole genome shotgun (WGS) entry which is preliminary data.</text>
</comment>
<gene>
    <name evidence="2" type="ORF">CSOJ01_11861</name>
</gene>
<evidence type="ECO:0000259" key="1">
    <source>
        <dbReference type="Pfam" id="PF12708"/>
    </source>
</evidence>
<dbReference type="Gene3D" id="2.160.20.10">
    <property type="entry name" value="Single-stranded right-handed beta-helix, Pectin lyase-like"/>
    <property type="match status" value="1"/>
</dbReference>
<dbReference type="Pfam" id="PF12708">
    <property type="entry name" value="Pect-lyase_RHGA_epim"/>
    <property type="match status" value="1"/>
</dbReference>
<dbReference type="InterPro" id="IPR012334">
    <property type="entry name" value="Pectin_lyas_fold"/>
</dbReference>
<dbReference type="AlphaFoldDB" id="A0A8H6MMG5"/>
<proteinExistence type="predicted"/>
<feature type="domain" description="Rhamnogalacturonase A/B/Epimerase-like pectate lyase" evidence="1">
    <location>
        <begin position="14"/>
        <end position="110"/>
    </location>
</feature>
<accession>A0A8H6MMG5</accession>